<dbReference type="AlphaFoldDB" id="A0A914VN40"/>
<evidence type="ECO:0000313" key="3">
    <source>
        <dbReference type="WBParaSite" id="PSAMB.scaffold2182size24769.g16684.t1"/>
    </source>
</evidence>
<sequence length="142" mass="15189">MAYFKKVFVHVVFWWLLLMASPAVVTGAGFYSFGATPGGALYSRGVSRLGGTYNFGRAPGGLLYNHGITPTGTVYSSTASKHTGISSYLASSRFGVHSSGIRPNGGFYGYGTRPGARPGARLGGLFGRRKRDVRARRYSNPL</sequence>
<reference evidence="3" key="1">
    <citation type="submission" date="2022-11" db="UniProtKB">
        <authorList>
            <consortium name="WormBaseParasite"/>
        </authorList>
    </citation>
    <scope>IDENTIFICATION</scope>
</reference>
<proteinExistence type="predicted"/>
<evidence type="ECO:0000256" key="1">
    <source>
        <dbReference type="SAM" id="SignalP"/>
    </source>
</evidence>
<feature type="signal peptide" evidence="1">
    <location>
        <begin position="1"/>
        <end position="27"/>
    </location>
</feature>
<dbReference type="Proteomes" id="UP000887566">
    <property type="component" value="Unplaced"/>
</dbReference>
<dbReference type="WBParaSite" id="PSAMB.scaffold2182size24769.g16684.t1">
    <property type="protein sequence ID" value="PSAMB.scaffold2182size24769.g16684.t1"/>
    <property type="gene ID" value="PSAMB.scaffold2182size24769.g16684"/>
</dbReference>
<accession>A0A914VN40</accession>
<keyword evidence="1" id="KW-0732">Signal</keyword>
<protein>
    <submittedName>
        <fullName evidence="3">Uncharacterized protein</fullName>
    </submittedName>
</protein>
<organism evidence="2 3">
    <name type="scientific">Plectus sambesii</name>
    <dbReference type="NCBI Taxonomy" id="2011161"/>
    <lineage>
        <taxon>Eukaryota</taxon>
        <taxon>Metazoa</taxon>
        <taxon>Ecdysozoa</taxon>
        <taxon>Nematoda</taxon>
        <taxon>Chromadorea</taxon>
        <taxon>Plectida</taxon>
        <taxon>Plectina</taxon>
        <taxon>Plectoidea</taxon>
        <taxon>Plectidae</taxon>
        <taxon>Plectus</taxon>
    </lineage>
</organism>
<name>A0A914VN40_9BILA</name>
<evidence type="ECO:0000313" key="2">
    <source>
        <dbReference type="Proteomes" id="UP000887566"/>
    </source>
</evidence>
<feature type="chain" id="PRO_5037885875" evidence="1">
    <location>
        <begin position="28"/>
        <end position="142"/>
    </location>
</feature>
<keyword evidence="2" id="KW-1185">Reference proteome</keyword>